<name>A0ACD5T7V6_AVESA</name>
<dbReference type="EnsemblPlants" id="AVESA.00010b.r2.1AG0006970.1">
    <property type="protein sequence ID" value="AVESA.00010b.r2.1AG0006970.1.CDS.1"/>
    <property type="gene ID" value="AVESA.00010b.r2.1AG0006970"/>
</dbReference>
<accession>A0ACD5T7V6</accession>
<evidence type="ECO:0000313" key="1">
    <source>
        <dbReference type="EnsemblPlants" id="AVESA.00010b.r2.1AG0006970.1.CDS.1"/>
    </source>
</evidence>
<keyword evidence="2" id="KW-1185">Reference proteome</keyword>
<evidence type="ECO:0000313" key="2">
    <source>
        <dbReference type="Proteomes" id="UP001732700"/>
    </source>
</evidence>
<dbReference type="Proteomes" id="UP001732700">
    <property type="component" value="Chromosome 1A"/>
</dbReference>
<reference evidence="1" key="1">
    <citation type="submission" date="2021-05" db="EMBL/GenBank/DDBJ databases">
        <authorList>
            <person name="Scholz U."/>
            <person name="Mascher M."/>
            <person name="Fiebig A."/>
        </authorList>
    </citation>
    <scope>NUCLEOTIDE SEQUENCE [LARGE SCALE GENOMIC DNA]</scope>
</reference>
<proteinExistence type="predicted"/>
<reference evidence="1" key="2">
    <citation type="submission" date="2025-09" db="UniProtKB">
        <authorList>
            <consortium name="EnsemblPlants"/>
        </authorList>
    </citation>
    <scope>IDENTIFICATION</scope>
</reference>
<sequence>MKAVVHRSPFHPSTARRKKKSIMGRLQSGSAHQQPSAKLRKGLWSPEEDEKLYNHIIRHGVGCWSTVARLAGLHRCGKSCRLRWINYLRPDLKRGSFSQQEEDLIVALHEVLGNRWSQIASHLPGRTDNEIKNYWNSCVKKKLRQQGIDPATHKPMAARAETAMPEAEDEDQKPFVAADGGAVVKQSVVFDPFPASANFFGAVFGAAANAAALDEQFIVGGGKEVADIDDGFGAAEYSSVLDVSENLGYGGESSSNSSSWNEVRIMLDADETLHLAAPVVKEEEPAVQLTERKIWLSSCQEQSLLANFDFNFCSELSVLTSIE</sequence>
<protein>
    <submittedName>
        <fullName evidence="1">Uncharacterized protein</fullName>
    </submittedName>
</protein>
<organism evidence="1 2">
    <name type="scientific">Avena sativa</name>
    <name type="common">Oat</name>
    <dbReference type="NCBI Taxonomy" id="4498"/>
    <lineage>
        <taxon>Eukaryota</taxon>
        <taxon>Viridiplantae</taxon>
        <taxon>Streptophyta</taxon>
        <taxon>Embryophyta</taxon>
        <taxon>Tracheophyta</taxon>
        <taxon>Spermatophyta</taxon>
        <taxon>Magnoliopsida</taxon>
        <taxon>Liliopsida</taxon>
        <taxon>Poales</taxon>
        <taxon>Poaceae</taxon>
        <taxon>BOP clade</taxon>
        <taxon>Pooideae</taxon>
        <taxon>Poodae</taxon>
        <taxon>Poeae</taxon>
        <taxon>Poeae Chloroplast Group 1 (Aveneae type)</taxon>
        <taxon>Aveninae</taxon>
        <taxon>Avena</taxon>
    </lineage>
</organism>